<keyword evidence="7" id="KW-1185">Reference proteome</keyword>
<dbReference type="GO" id="GO:0009279">
    <property type="term" value="C:cell outer membrane"/>
    <property type="evidence" value="ECO:0007669"/>
    <property type="project" value="UniProtKB-SubCell"/>
</dbReference>
<comment type="similarity">
    <text evidence="1">Belongs to the TonB-dependent receptor family.</text>
</comment>
<keyword evidence="1" id="KW-0812">Transmembrane</keyword>
<name>A0A327X2Q3_9GAMM</name>
<evidence type="ECO:0000313" key="5">
    <source>
        <dbReference type="EMBL" id="RUO24554.1"/>
    </source>
</evidence>
<sequence>MYILTNSAAVWLLMLGGAAADPEITSATSADEEAIEIDEVMRVRGSQQSMSSALARKRDSIQLVDSIVAEDIGKLPNNNVVEALQYVPGVQVGTRSAGELAGLSIRGLGHVVTTINGRQVFSSSGRGFAMQDIPATMVASMDVFKTASADMVEGGIGGGD</sequence>
<dbReference type="PROSITE" id="PS52016">
    <property type="entry name" value="TONB_DEPENDENT_REC_3"/>
    <property type="match status" value="1"/>
</dbReference>
<dbReference type="InterPro" id="IPR039426">
    <property type="entry name" value="TonB-dep_rcpt-like"/>
</dbReference>
<comment type="caution">
    <text evidence="4">The sequence shown here is derived from an EMBL/GenBank/DDBJ whole genome shotgun (WGS) entry which is preliminary data.</text>
</comment>
<dbReference type="InterPro" id="IPR037066">
    <property type="entry name" value="Plug_dom_sf"/>
</dbReference>
<evidence type="ECO:0000259" key="3">
    <source>
        <dbReference type="Pfam" id="PF07715"/>
    </source>
</evidence>
<evidence type="ECO:0000313" key="4">
    <source>
        <dbReference type="EMBL" id="RAJ96942.1"/>
    </source>
</evidence>
<dbReference type="EMBL" id="PIPK01000006">
    <property type="protein sequence ID" value="RUO24554.1"/>
    <property type="molecule type" value="Genomic_DNA"/>
</dbReference>
<protein>
    <submittedName>
        <fullName evidence="4">TonB-dependent receptor</fullName>
    </submittedName>
</protein>
<feature type="chain" id="PRO_5016241430" evidence="2">
    <location>
        <begin position="21"/>
        <end position="160"/>
    </location>
</feature>
<dbReference type="RefSeq" id="WP_111569318.1">
    <property type="nucleotide sequence ID" value="NZ_PIPK01000006.1"/>
</dbReference>
<dbReference type="Pfam" id="PF07715">
    <property type="entry name" value="Plug"/>
    <property type="match status" value="1"/>
</dbReference>
<keyword evidence="1" id="KW-1134">Transmembrane beta strand</keyword>
<feature type="domain" description="TonB-dependent receptor plug" evidence="3">
    <location>
        <begin position="57"/>
        <end position="158"/>
    </location>
</feature>
<reference evidence="5 7" key="1">
    <citation type="journal article" date="2018" name="Front. Microbiol.">
        <title>Genome-Based Analysis Reveals the Taxonomy and Diversity of the Family Idiomarinaceae.</title>
        <authorList>
            <person name="Liu Y."/>
            <person name="Lai Q."/>
            <person name="Shao Z."/>
        </authorList>
    </citation>
    <scope>NUCLEOTIDE SEQUENCE [LARGE SCALE GENOMIC DNA]</scope>
    <source>
        <strain evidence="5 7">CF12-14</strain>
    </source>
</reference>
<evidence type="ECO:0000313" key="6">
    <source>
        <dbReference type="Proteomes" id="UP000249203"/>
    </source>
</evidence>
<gene>
    <name evidence="4" type="ORF">B0I24_1065</name>
    <name evidence="5" type="ORF">CWE07_07730</name>
</gene>
<organism evidence="4 6">
    <name type="scientific">Aliidiomarina maris</name>
    <dbReference type="NCBI Taxonomy" id="531312"/>
    <lineage>
        <taxon>Bacteria</taxon>
        <taxon>Pseudomonadati</taxon>
        <taxon>Pseudomonadota</taxon>
        <taxon>Gammaproteobacteria</taxon>
        <taxon>Alteromonadales</taxon>
        <taxon>Idiomarinaceae</taxon>
        <taxon>Aliidiomarina</taxon>
    </lineage>
</organism>
<dbReference type="InterPro" id="IPR012910">
    <property type="entry name" value="Plug_dom"/>
</dbReference>
<keyword evidence="2" id="KW-0732">Signal</keyword>
<accession>A0A327X2Q3</accession>
<dbReference type="Gene3D" id="2.170.130.10">
    <property type="entry name" value="TonB-dependent receptor, plug domain"/>
    <property type="match status" value="1"/>
</dbReference>
<reference evidence="4 6" key="2">
    <citation type="submission" date="2018-06" db="EMBL/GenBank/DDBJ databases">
        <title>Genomic Encyclopedia of Type Strains, Phase III (KMG-III): the genomes of soil and plant-associated and newly described type strains.</title>
        <authorList>
            <person name="Whitman W."/>
        </authorList>
    </citation>
    <scope>NUCLEOTIDE SEQUENCE [LARGE SCALE GENOMIC DNA]</scope>
    <source>
        <strain evidence="4 6">CGMCC 1.15366</strain>
    </source>
</reference>
<proteinExistence type="inferred from homology"/>
<keyword evidence="1" id="KW-0813">Transport</keyword>
<keyword evidence="4" id="KW-0675">Receptor</keyword>
<dbReference type="Proteomes" id="UP000287865">
    <property type="component" value="Unassembled WGS sequence"/>
</dbReference>
<evidence type="ECO:0000313" key="7">
    <source>
        <dbReference type="Proteomes" id="UP000287865"/>
    </source>
</evidence>
<evidence type="ECO:0000256" key="2">
    <source>
        <dbReference type="SAM" id="SignalP"/>
    </source>
</evidence>
<dbReference type="PANTHER" id="PTHR40980">
    <property type="entry name" value="PLUG DOMAIN-CONTAINING PROTEIN"/>
    <property type="match status" value="1"/>
</dbReference>
<dbReference type="PANTHER" id="PTHR40980:SF3">
    <property type="entry name" value="TONB-DEPENDENT RECEPTOR-LIKE BETA-BARREL DOMAIN-CONTAINING PROTEIN"/>
    <property type="match status" value="1"/>
</dbReference>
<keyword evidence="1" id="KW-0472">Membrane</keyword>
<dbReference type="SUPFAM" id="SSF56935">
    <property type="entry name" value="Porins"/>
    <property type="match status" value="1"/>
</dbReference>
<keyword evidence="1" id="KW-0998">Cell outer membrane</keyword>
<dbReference type="AlphaFoldDB" id="A0A327X2Q3"/>
<dbReference type="Proteomes" id="UP000249203">
    <property type="component" value="Unassembled WGS sequence"/>
</dbReference>
<comment type="subcellular location">
    <subcellularLocation>
        <location evidence="1">Cell outer membrane</location>
        <topology evidence="1">Multi-pass membrane protein</topology>
    </subcellularLocation>
</comment>
<dbReference type="OrthoDB" id="8727862at2"/>
<dbReference type="EMBL" id="QLMD01000006">
    <property type="protein sequence ID" value="RAJ96942.1"/>
    <property type="molecule type" value="Genomic_DNA"/>
</dbReference>
<evidence type="ECO:0000256" key="1">
    <source>
        <dbReference type="PROSITE-ProRule" id="PRU01360"/>
    </source>
</evidence>
<feature type="signal peptide" evidence="2">
    <location>
        <begin position="1"/>
        <end position="20"/>
    </location>
</feature>